<dbReference type="AlphaFoldDB" id="A0A0W8F3G5"/>
<organism evidence="1">
    <name type="scientific">hydrocarbon metagenome</name>
    <dbReference type="NCBI Taxonomy" id="938273"/>
    <lineage>
        <taxon>unclassified sequences</taxon>
        <taxon>metagenomes</taxon>
        <taxon>ecological metagenomes</taxon>
    </lineage>
</organism>
<evidence type="ECO:0000313" key="1">
    <source>
        <dbReference type="EMBL" id="KUG15278.1"/>
    </source>
</evidence>
<name>A0A0W8F3G5_9ZZZZ</name>
<accession>A0A0W8F3G5</accession>
<dbReference type="EMBL" id="LNQE01001569">
    <property type="protein sequence ID" value="KUG15278.1"/>
    <property type="molecule type" value="Genomic_DNA"/>
</dbReference>
<sequence length="52" mass="5955">MQHWLPKNKPGKRLFTGTNENTPGIFIYFFFDCSGSCGLRQVYCRLKIGARG</sequence>
<comment type="caution">
    <text evidence="1">The sequence shown here is derived from an EMBL/GenBank/DDBJ whole genome shotgun (WGS) entry which is preliminary data.</text>
</comment>
<protein>
    <submittedName>
        <fullName evidence="1">Uncharacterized protein</fullName>
    </submittedName>
</protein>
<gene>
    <name evidence="1" type="ORF">ASZ90_015057</name>
</gene>
<proteinExistence type="predicted"/>
<reference evidence="1" key="1">
    <citation type="journal article" date="2015" name="Proc. Natl. Acad. Sci. U.S.A.">
        <title>Networks of energetic and metabolic interactions define dynamics in microbial communities.</title>
        <authorList>
            <person name="Embree M."/>
            <person name="Liu J.K."/>
            <person name="Al-Bassam M.M."/>
            <person name="Zengler K."/>
        </authorList>
    </citation>
    <scope>NUCLEOTIDE SEQUENCE</scope>
</reference>